<feature type="transmembrane region" description="Helical" evidence="17">
    <location>
        <begin position="79"/>
        <end position="97"/>
    </location>
</feature>
<dbReference type="STRING" id="36842.SAMN02194393_02878"/>
<evidence type="ECO:0000256" key="6">
    <source>
        <dbReference type="ARBA" id="ARBA00022692"/>
    </source>
</evidence>
<evidence type="ECO:0000256" key="15">
    <source>
        <dbReference type="ARBA" id="ARBA00032932"/>
    </source>
</evidence>
<comment type="miscellaneous">
    <text evidence="17">Bacitracin is thought to be involved in the inhibition of peptidoglycan synthesis by sequestering undecaprenyl diphosphate, thereby reducing the pool of lipid carrier available.</text>
</comment>
<evidence type="ECO:0000256" key="7">
    <source>
        <dbReference type="ARBA" id="ARBA00022801"/>
    </source>
</evidence>
<dbReference type="EMBL" id="FUZT01000007">
    <property type="protein sequence ID" value="SKC75573.1"/>
    <property type="molecule type" value="Genomic_DNA"/>
</dbReference>
<keyword evidence="12 17" id="KW-0046">Antibiotic resistance</keyword>
<feature type="transmembrane region" description="Helical" evidence="17">
    <location>
        <begin position="213"/>
        <end position="236"/>
    </location>
</feature>
<dbReference type="RefSeq" id="WP_079492515.1">
    <property type="nucleotide sequence ID" value="NZ_FUZT01000007.1"/>
</dbReference>
<sequence length="260" mass="29056">MIIKAIILGIIEGLTEFLPVSSTGHLIIANKYLNFTGDFANSFAVIIQVGAIFAVVLYFKDKVFPKFNNKRRMKEYFSLWTKVAVGVIPAVILGLLFDDYIDEHFFNPTTVAMALIFGAVLLLLGEKSQKKVKVVSENHITYKQAFVVGVAQCMALWPGMSRSASTIIGGLFIGFSRKVAAEFSFFLAIPTLIGAAVLKIYKMGLDFTNYEWFILGIGTFISFIVAYFVIAFFMNYIRKRNLSPFAYYRIILGVVVLLVA</sequence>
<evidence type="ECO:0000256" key="10">
    <source>
        <dbReference type="ARBA" id="ARBA00022989"/>
    </source>
</evidence>
<dbReference type="HAMAP" id="MF_01006">
    <property type="entry name" value="Undec_diphosphatase"/>
    <property type="match status" value="1"/>
</dbReference>
<keyword evidence="5 17" id="KW-1003">Cell membrane</keyword>
<evidence type="ECO:0000256" key="2">
    <source>
        <dbReference type="ARBA" id="ARBA00010621"/>
    </source>
</evidence>
<evidence type="ECO:0000256" key="16">
    <source>
        <dbReference type="ARBA" id="ARBA00047594"/>
    </source>
</evidence>
<keyword evidence="19" id="KW-1185">Reference proteome</keyword>
<evidence type="ECO:0000256" key="14">
    <source>
        <dbReference type="ARBA" id="ARBA00032707"/>
    </source>
</evidence>
<dbReference type="NCBIfam" id="NF001390">
    <property type="entry name" value="PRK00281.1-4"/>
    <property type="match status" value="1"/>
</dbReference>
<dbReference type="Pfam" id="PF02673">
    <property type="entry name" value="BacA"/>
    <property type="match status" value="1"/>
</dbReference>
<evidence type="ECO:0000256" key="12">
    <source>
        <dbReference type="ARBA" id="ARBA00023251"/>
    </source>
</evidence>
<keyword evidence="10 17" id="KW-1133">Transmembrane helix</keyword>
<comment type="subcellular location">
    <subcellularLocation>
        <location evidence="1 17">Cell membrane</location>
        <topology evidence="1 17">Multi-pass membrane protein</topology>
    </subcellularLocation>
</comment>
<dbReference type="GO" id="GO:0046677">
    <property type="term" value="P:response to antibiotic"/>
    <property type="evidence" value="ECO:0007669"/>
    <property type="project" value="UniProtKB-UniRule"/>
</dbReference>
<evidence type="ECO:0000313" key="19">
    <source>
        <dbReference type="Proteomes" id="UP000190285"/>
    </source>
</evidence>
<reference evidence="18 19" key="1">
    <citation type="submission" date="2017-02" db="EMBL/GenBank/DDBJ databases">
        <authorList>
            <person name="Peterson S.W."/>
        </authorList>
    </citation>
    <scope>NUCLEOTIDE SEQUENCE [LARGE SCALE GENOMIC DNA]</scope>
    <source>
        <strain evidence="18 19">M1</strain>
    </source>
</reference>
<dbReference type="PANTHER" id="PTHR30622:SF3">
    <property type="entry name" value="UNDECAPRENYL-DIPHOSPHATASE"/>
    <property type="match status" value="1"/>
</dbReference>
<dbReference type="GO" id="GO:0009252">
    <property type="term" value="P:peptidoglycan biosynthetic process"/>
    <property type="evidence" value="ECO:0007669"/>
    <property type="project" value="UniProtKB-KW"/>
</dbReference>
<dbReference type="OrthoDB" id="9808289at2"/>
<keyword evidence="8 17" id="KW-0133">Cell shape</keyword>
<dbReference type="GO" id="GO:0071555">
    <property type="term" value="P:cell wall organization"/>
    <property type="evidence" value="ECO:0007669"/>
    <property type="project" value="UniProtKB-KW"/>
</dbReference>
<evidence type="ECO:0000313" key="18">
    <source>
        <dbReference type="EMBL" id="SKC75573.1"/>
    </source>
</evidence>
<organism evidence="18 19">
    <name type="scientific">Maledivibacter halophilus</name>
    <dbReference type="NCBI Taxonomy" id="36842"/>
    <lineage>
        <taxon>Bacteria</taxon>
        <taxon>Bacillati</taxon>
        <taxon>Bacillota</taxon>
        <taxon>Clostridia</taxon>
        <taxon>Peptostreptococcales</taxon>
        <taxon>Caminicellaceae</taxon>
        <taxon>Maledivibacter</taxon>
    </lineage>
</organism>
<accession>A0A1T5LHV0</accession>
<dbReference type="GO" id="GO:0005886">
    <property type="term" value="C:plasma membrane"/>
    <property type="evidence" value="ECO:0007669"/>
    <property type="project" value="UniProtKB-SubCell"/>
</dbReference>
<keyword evidence="7 17" id="KW-0378">Hydrolase</keyword>
<feature type="transmembrane region" description="Helical" evidence="17">
    <location>
        <begin position="109"/>
        <end position="125"/>
    </location>
</feature>
<comment type="similarity">
    <text evidence="2 17">Belongs to the UppP family.</text>
</comment>
<evidence type="ECO:0000256" key="4">
    <source>
        <dbReference type="ARBA" id="ARBA00021581"/>
    </source>
</evidence>
<evidence type="ECO:0000256" key="8">
    <source>
        <dbReference type="ARBA" id="ARBA00022960"/>
    </source>
</evidence>
<feature type="transmembrane region" description="Helical" evidence="17">
    <location>
        <begin position="146"/>
        <end position="173"/>
    </location>
</feature>
<evidence type="ECO:0000256" key="3">
    <source>
        <dbReference type="ARBA" id="ARBA00012374"/>
    </source>
</evidence>
<gene>
    <name evidence="17" type="primary">uppP</name>
    <name evidence="18" type="ORF">SAMN02194393_02878</name>
</gene>
<proteinExistence type="inferred from homology"/>
<keyword evidence="6 17" id="KW-0812">Transmembrane</keyword>
<evidence type="ECO:0000256" key="1">
    <source>
        <dbReference type="ARBA" id="ARBA00004651"/>
    </source>
</evidence>
<dbReference type="InterPro" id="IPR003824">
    <property type="entry name" value="UppP"/>
</dbReference>
<dbReference type="GO" id="GO:0050380">
    <property type="term" value="F:undecaprenyl-diphosphatase activity"/>
    <property type="evidence" value="ECO:0007669"/>
    <property type="project" value="UniProtKB-UniRule"/>
</dbReference>
<dbReference type="PANTHER" id="PTHR30622">
    <property type="entry name" value="UNDECAPRENYL-DIPHOSPHATASE"/>
    <property type="match status" value="1"/>
</dbReference>
<feature type="transmembrane region" description="Helical" evidence="17">
    <location>
        <begin position="242"/>
        <end position="259"/>
    </location>
</feature>
<dbReference type="EC" id="3.6.1.27" evidence="3 17"/>
<comment type="function">
    <text evidence="17">Catalyzes the dephosphorylation of undecaprenyl diphosphate (UPP). Confers resistance to bacitracin.</text>
</comment>
<keyword evidence="11 17" id="KW-0472">Membrane</keyword>
<dbReference type="GO" id="GO:0008360">
    <property type="term" value="P:regulation of cell shape"/>
    <property type="evidence" value="ECO:0007669"/>
    <property type="project" value="UniProtKB-KW"/>
</dbReference>
<evidence type="ECO:0000256" key="17">
    <source>
        <dbReference type="HAMAP-Rule" id="MF_01006"/>
    </source>
</evidence>
<protein>
    <recommendedName>
        <fullName evidence="4 17">Undecaprenyl-diphosphatase</fullName>
        <ecNumber evidence="3 17">3.6.1.27</ecNumber>
    </recommendedName>
    <alternativeName>
        <fullName evidence="15 17">Bacitracin resistance protein</fullName>
    </alternativeName>
    <alternativeName>
        <fullName evidence="14 17">Undecaprenyl pyrophosphate phosphatase</fullName>
    </alternativeName>
</protein>
<evidence type="ECO:0000256" key="9">
    <source>
        <dbReference type="ARBA" id="ARBA00022984"/>
    </source>
</evidence>
<dbReference type="Proteomes" id="UP000190285">
    <property type="component" value="Unassembled WGS sequence"/>
</dbReference>
<evidence type="ECO:0000256" key="5">
    <source>
        <dbReference type="ARBA" id="ARBA00022475"/>
    </source>
</evidence>
<dbReference type="AlphaFoldDB" id="A0A1T5LHV0"/>
<feature type="transmembrane region" description="Helical" evidence="17">
    <location>
        <begin position="179"/>
        <end position="201"/>
    </location>
</feature>
<dbReference type="NCBIfam" id="TIGR00753">
    <property type="entry name" value="undec_PP_bacA"/>
    <property type="match status" value="1"/>
</dbReference>
<name>A0A1T5LHV0_9FIRM</name>
<dbReference type="NCBIfam" id="NF001389">
    <property type="entry name" value="PRK00281.1-2"/>
    <property type="match status" value="1"/>
</dbReference>
<evidence type="ECO:0000256" key="11">
    <source>
        <dbReference type="ARBA" id="ARBA00023136"/>
    </source>
</evidence>
<comment type="catalytic activity">
    <reaction evidence="16 17">
        <text>di-trans,octa-cis-undecaprenyl diphosphate + H2O = di-trans,octa-cis-undecaprenyl phosphate + phosphate + H(+)</text>
        <dbReference type="Rhea" id="RHEA:28094"/>
        <dbReference type="ChEBI" id="CHEBI:15377"/>
        <dbReference type="ChEBI" id="CHEBI:15378"/>
        <dbReference type="ChEBI" id="CHEBI:43474"/>
        <dbReference type="ChEBI" id="CHEBI:58405"/>
        <dbReference type="ChEBI" id="CHEBI:60392"/>
        <dbReference type="EC" id="3.6.1.27"/>
    </reaction>
</comment>
<evidence type="ECO:0000256" key="13">
    <source>
        <dbReference type="ARBA" id="ARBA00023316"/>
    </source>
</evidence>
<feature type="transmembrane region" description="Helical" evidence="17">
    <location>
        <begin position="39"/>
        <end position="59"/>
    </location>
</feature>
<keyword evidence="9 17" id="KW-0573">Peptidoglycan synthesis</keyword>
<keyword evidence="13 17" id="KW-0961">Cell wall biogenesis/degradation</keyword>